<dbReference type="KEGG" id="msea:METESE_34910"/>
<dbReference type="RefSeq" id="WP_243328977.1">
    <property type="nucleotide sequence ID" value="NZ_AP027081.1"/>
</dbReference>
<dbReference type="Gene3D" id="2.30.110.10">
    <property type="entry name" value="Electron Transport, Fmn-binding Protein, Chain A"/>
    <property type="match status" value="1"/>
</dbReference>
<dbReference type="Proteomes" id="UP001228113">
    <property type="component" value="Chromosome"/>
</dbReference>
<dbReference type="PANTHER" id="PTHR40660:SF1">
    <property type="entry name" value="5'-PHOSPHATE OXIDASE PUTATIVE DOMAIN-CONTAINING PROTEIN-RELATED"/>
    <property type="match status" value="1"/>
</dbReference>
<evidence type="ECO:0000313" key="3">
    <source>
        <dbReference type="Proteomes" id="UP001228113"/>
    </source>
</evidence>
<feature type="domain" description="GAF" evidence="1">
    <location>
        <begin position="159"/>
        <end position="323"/>
    </location>
</feature>
<dbReference type="EMBL" id="AP027081">
    <property type="protein sequence ID" value="BDU78533.1"/>
    <property type="molecule type" value="Genomic_DNA"/>
</dbReference>
<evidence type="ECO:0000313" key="2">
    <source>
        <dbReference type="EMBL" id="BDU78533.1"/>
    </source>
</evidence>
<dbReference type="InterPro" id="IPR029016">
    <property type="entry name" value="GAF-like_dom_sf"/>
</dbReference>
<dbReference type="InterPro" id="IPR011576">
    <property type="entry name" value="Pyridox_Oxase_N"/>
</dbReference>
<name>A0AA48KHN1_9BACT</name>
<reference evidence="2" key="1">
    <citation type="journal article" date="2023" name="Int. J. Syst. Evol. Microbiol.">
        <title>Mesoterricola silvestris gen. nov., sp. nov., Mesoterricola sediminis sp. nov., Geothrix oryzae sp. nov., Geothrix edaphica sp. nov., Geothrix rubra sp. nov., and Geothrix limicola sp. nov., six novel members of Acidobacteriota isolated from soils.</title>
        <authorList>
            <person name="Itoh H."/>
            <person name="Sugisawa Y."/>
            <person name="Mise K."/>
            <person name="Xu Z."/>
            <person name="Kuniyasu M."/>
            <person name="Ushijima N."/>
            <person name="Kawano K."/>
            <person name="Kobayashi E."/>
            <person name="Shiratori Y."/>
            <person name="Masuda Y."/>
            <person name="Senoo K."/>
        </authorList>
    </citation>
    <scope>NUCLEOTIDE SEQUENCE</scope>
    <source>
        <strain evidence="2">W786</strain>
    </source>
</reference>
<protein>
    <recommendedName>
        <fullName evidence="1">GAF domain-containing protein</fullName>
    </recommendedName>
</protein>
<evidence type="ECO:0000259" key="1">
    <source>
        <dbReference type="SMART" id="SM00065"/>
    </source>
</evidence>
<dbReference type="Pfam" id="PF01243">
    <property type="entry name" value="PNPOx_N"/>
    <property type="match status" value="1"/>
</dbReference>
<dbReference type="SUPFAM" id="SSF55781">
    <property type="entry name" value="GAF domain-like"/>
    <property type="match status" value="1"/>
</dbReference>
<dbReference type="Gene3D" id="3.30.450.40">
    <property type="match status" value="1"/>
</dbReference>
<dbReference type="AlphaFoldDB" id="A0AA48KHN1"/>
<dbReference type="InterPro" id="IPR003018">
    <property type="entry name" value="GAF"/>
</dbReference>
<dbReference type="SUPFAM" id="SSF50475">
    <property type="entry name" value="FMN-binding split barrel"/>
    <property type="match status" value="1"/>
</dbReference>
<accession>A0AA48KHN1</accession>
<dbReference type="InterPro" id="IPR012349">
    <property type="entry name" value="Split_barrel_FMN-bd"/>
</dbReference>
<organism evidence="2 3">
    <name type="scientific">Mesoterricola sediminis</name>
    <dbReference type="NCBI Taxonomy" id="2927980"/>
    <lineage>
        <taxon>Bacteria</taxon>
        <taxon>Pseudomonadati</taxon>
        <taxon>Acidobacteriota</taxon>
        <taxon>Holophagae</taxon>
        <taxon>Holophagales</taxon>
        <taxon>Holophagaceae</taxon>
        <taxon>Mesoterricola</taxon>
    </lineage>
</organism>
<dbReference type="PANTHER" id="PTHR40660">
    <property type="entry name" value="5'-PHOSPHATE OXIDASE PUTATIVE DOMAIN-CONTAINING PROTEIN-RELATED"/>
    <property type="match status" value="1"/>
</dbReference>
<gene>
    <name evidence="2" type="ORF">METESE_34910</name>
</gene>
<proteinExistence type="predicted"/>
<dbReference type="SMART" id="SM00065">
    <property type="entry name" value="GAF"/>
    <property type="match status" value="1"/>
</dbReference>
<dbReference type="Pfam" id="PF01590">
    <property type="entry name" value="GAF"/>
    <property type="match status" value="1"/>
</dbReference>
<keyword evidence="3" id="KW-1185">Reference proteome</keyword>
<sequence length="453" mass="48871">MTLGPDAFRECLDGVVPCLAATCSADGIPNAIFLSQAQYIDPGHVALSYQFFNKTRRNILANPQVTLLAVHPLTAAQFRFRLRYLRTETEGPVFESMRAKLSGIASHTGMGGVFRLLGADVYRVLGFEQVPGAALPPPQRPNLFTALRAAFARVGAACDLETLFAGTLACLEEAFGMNQSMILLLDGSGGKLYTVASRGYPDSGAGSEIPLGHGVIGVCAQAGTPIRIGRMTEEYVYGKAIAARAEAHGLGALLEEQIPLPGLAESSSQLAVPIRGQGRLLGVLYVESPLDLRFSYDDEDAMVLLAAQLGMAMERIQAALDAAPEEAPEAPAPEPCPGPAPGEGPVLVRYYAENDSVFLGDDYLIKGVAGSILWTLLKDHTERGQCIFSNRELRLDPRIRLPDLSDNLEARLILLGRRLVDKGACVRMERVGRGRFRLQVDRALRLQEFQVPG</sequence>